<keyword evidence="1" id="KW-1185">Reference proteome</keyword>
<name>A0A0K0D3Q9_ANGCA</name>
<sequence>LNCFSEHSIIEEPVAPTFFSTRAPTLNYDEEEVEVYMDLERFYREGHTFFKVITGDFNAKIGPRRSSEERHIGTNGLEWNEQGGLPTQWSEFFTESLEERYGAQRVSKATRSYWATIGRDKKSERFTDDSTIKGTIGDA</sequence>
<accession>A0A0K0D3Q9</accession>
<dbReference type="AlphaFoldDB" id="A0A0K0D3Q9"/>
<proteinExistence type="predicted"/>
<dbReference type="Proteomes" id="UP000035642">
    <property type="component" value="Unassembled WGS sequence"/>
</dbReference>
<evidence type="ECO:0000313" key="1">
    <source>
        <dbReference type="Proteomes" id="UP000035642"/>
    </source>
</evidence>
<evidence type="ECO:0000313" key="2">
    <source>
        <dbReference type="WBParaSite" id="ACAC_0000470401-mRNA-1"/>
    </source>
</evidence>
<protein>
    <submittedName>
        <fullName evidence="2">Endo/exonuclease/phosphatase domain-containing protein</fullName>
    </submittedName>
</protein>
<reference evidence="1" key="1">
    <citation type="submission" date="2012-09" db="EMBL/GenBank/DDBJ databases">
        <authorList>
            <person name="Martin A.A."/>
        </authorList>
    </citation>
    <scope>NUCLEOTIDE SEQUENCE</scope>
</reference>
<organism evidence="1 2">
    <name type="scientific">Angiostrongylus cantonensis</name>
    <name type="common">Rat lungworm</name>
    <dbReference type="NCBI Taxonomy" id="6313"/>
    <lineage>
        <taxon>Eukaryota</taxon>
        <taxon>Metazoa</taxon>
        <taxon>Ecdysozoa</taxon>
        <taxon>Nematoda</taxon>
        <taxon>Chromadorea</taxon>
        <taxon>Rhabditida</taxon>
        <taxon>Rhabditina</taxon>
        <taxon>Rhabditomorpha</taxon>
        <taxon>Strongyloidea</taxon>
        <taxon>Metastrongylidae</taxon>
        <taxon>Angiostrongylus</taxon>
    </lineage>
</organism>
<dbReference type="WBParaSite" id="ACAC_0000470401-mRNA-1">
    <property type="protein sequence ID" value="ACAC_0000470401-mRNA-1"/>
    <property type="gene ID" value="ACAC_0000470401"/>
</dbReference>
<reference evidence="2" key="2">
    <citation type="submission" date="2017-02" db="UniProtKB">
        <authorList>
            <consortium name="WormBaseParasite"/>
        </authorList>
    </citation>
    <scope>IDENTIFICATION</scope>
</reference>